<dbReference type="SUPFAM" id="SSF52206">
    <property type="entry name" value="Hypothetical protein MTH538"/>
    <property type="match status" value="1"/>
</dbReference>
<dbReference type="Gene3D" id="3.40.50.9200">
    <property type="entry name" value="Hypothetical protein MTH538"/>
    <property type="match status" value="1"/>
</dbReference>
<sequence>MATKTVFYSFHYERDVNRVQLVRNINALEGQPLLKAQEWEEVLRRGQQAVVDWIDKEMRYKRAVVVLIGQETANRPWVVYEIEKAWQEKKPLVGVRVHGLSSFGSVDRPGANPFDEASGVYGIPVFDPTRTDWSGNIDTKATYANLVNNLESWVAQAKARLS</sequence>
<feature type="domain" description="Thoeris protein ThsB TIR-like" evidence="1">
    <location>
        <begin position="7"/>
        <end position="100"/>
    </location>
</feature>
<evidence type="ECO:0000259" key="1">
    <source>
        <dbReference type="Pfam" id="PF08937"/>
    </source>
</evidence>
<reference evidence="2 3" key="1">
    <citation type="submission" date="2023-07" db="EMBL/GenBank/DDBJ databases">
        <title>Sorghum-associated microbial communities from plants grown in Nebraska, USA.</title>
        <authorList>
            <person name="Schachtman D."/>
        </authorList>
    </citation>
    <scope>NUCLEOTIDE SEQUENCE [LARGE SCALE GENOMIC DNA]</scope>
    <source>
        <strain evidence="2 3">CC222</strain>
    </source>
</reference>
<gene>
    <name evidence="2" type="ORF">J2X98_004420</name>
</gene>
<organism evidence="2 3">
    <name type="scientific">Pseudarthrobacter enclensis</name>
    <dbReference type="NCBI Taxonomy" id="993070"/>
    <lineage>
        <taxon>Bacteria</taxon>
        <taxon>Bacillati</taxon>
        <taxon>Actinomycetota</taxon>
        <taxon>Actinomycetes</taxon>
        <taxon>Micrococcales</taxon>
        <taxon>Micrococcaceae</taxon>
        <taxon>Pseudarthrobacter</taxon>
    </lineage>
</organism>
<dbReference type="InterPro" id="IPR015032">
    <property type="entry name" value="ThsB__TIR-like_domain"/>
</dbReference>
<dbReference type="EMBL" id="JAUSRE010000039">
    <property type="protein sequence ID" value="MDP9890805.1"/>
    <property type="molecule type" value="Genomic_DNA"/>
</dbReference>
<comment type="caution">
    <text evidence="2">The sequence shown here is derived from an EMBL/GenBank/DDBJ whole genome shotgun (WGS) entry which is preliminary data.</text>
</comment>
<evidence type="ECO:0000313" key="3">
    <source>
        <dbReference type="Proteomes" id="UP001226577"/>
    </source>
</evidence>
<dbReference type="Proteomes" id="UP001226577">
    <property type="component" value="Unassembled WGS sequence"/>
</dbReference>
<name>A0ABT9RZX9_9MICC</name>
<protein>
    <recommendedName>
        <fullName evidence="1">Thoeris protein ThsB TIR-like domain-containing protein</fullName>
    </recommendedName>
</protein>
<keyword evidence="3" id="KW-1185">Reference proteome</keyword>
<dbReference type="Pfam" id="PF08937">
    <property type="entry name" value="ThsB_TIR"/>
    <property type="match status" value="1"/>
</dbReference>
<evidence type="ECO:0000313" key="2">
    <source>
        <dbReference type="EMBL" id="MDP9890805.1"/>
    </source>
</evidence>
<accession>A0ABT9RZX9</accession>
<proteinExistence type="predicted"/>
<dbReference type="RefSeq" id="WP_307312469.1">
    <property type="nucleotide sequence ID" value="NZ_JAUSRE010000039.1"/>
</dbReference>
<dbReference type="InterPro" id="IPR036490">
    <property type="entry name" value="ThsB_TIR-like_sf"/>
</dbReference>